<evidence type="ECO:0000313" key="2">
    <source>
        <dbReference type="Proteomes" id="UP000827976"/>
    </source>
</evidence>
<feature type="non-terminal residue" evidence="1">
    <location>
        <position position="73"/>
    </location>
</feature>
<dbReference type="Proteomes" id="UP000827976">
    <property type="component" value="Chromosome 10"/>
</dbReference>
<sequence>EFLNFAFSNSSHDAYTCWFFHGEHVTASTMNLTNTLTGPSSSNYQGKSSHNRKDSMEELLRDAFNMSDDDSQG</sequence>
<reference evidence="2" key="1">
    <citation type="journal article" date="2022" name="Nat. Commun.">
        <title>Chromosome evolution and the genetic basis of agronomically important traits in greater yam.</title>
        <authorList>
            <person name="Bredeson J.V."/>
            <person name="Lyons J.B."/>
            <person name="Oniyinde I.O."/>
            <person name="Okereke N.R."/>
            <person name="Kolade O."/>
            <person name="Nnabue I."/>
            <person name="Nwadili C.O."/>
            <person name="Hribova E."/>
            <person name="Parker M."/>
            <person name="Nwogha J."/>
            <person name="Shu S."/>
            <person name="Carlson J."/>
            <person name="Kariba R."/>
            <person name="Muthemba S."/>
            <person name="Knop K."/>
            <person name="Barton G.J."/>
            <person name="Sherwood A.V."/>
            <person name="Lopez-Montes A."/>
            <person name="Asiedu R."/>
            <person name="Jamnadass R."/>
            <person name="Muchugi A."/>
            <person name="Goodstein D."/>
            <person name="Egesi C.N."/>
            <person name="Featherston J."/>
            <person name="Asfaw A."/>
            <person name="Simpson G.G."/>
            <person name="Dolezel J."/>
            <person name="Hendre P.S."/>
            <person name="Van Deynze A."/>
            <person name="Kumar P.L."/>
            <person name="Obidiegwu J.E."/>
            <person name="Bhattacharjee R."/>
            <person name="Rokhsar D.S."/>
        </authorList>
    </citation>
    <scope>NUCLEOTIDE SEQUENCE [LARGE SCALE GENOMIC DNA]</scope>
    <source>
        <strain evidence="2">cv. TDa95/00328</strain>
    </source>
</reference>
<gene>
    <name evidence="1" type="ORF">IHE45_10G024300</name>
</gene>
<evidence type="ECO:0000313" key="1">
    <source>
        <dbReference type="EMBL" id="KAH7670400.1"/>
    </source>
</evidence>
<dbReference type="EMBL" id="CM037020">
    <property type="protein sequence ID" value="KAH7670400.1"/>
    <property type="molecule type" value="Genomic_DNA"/>
</dbReference>
<feature type="non-terminal residue" evidence="1">
    <location>
        <position position="1"/>
    </location>
</feature>
<name>A0ACB7V9R7_DIOAL</name>
<accession>A0ACB7V9R7</accession>
<keyword evidence="2" id="KW-1185">Reference proteome</keyword>
<proteinExistence type="predicted"/>
<protein>
    <submittedName>
        <fullName evidence="1">Uncharacterized protein</fullName>
    </submittedName>
</protein>
<comment type="caution">
    <text evidence="1">The sequence shown here is derived from an EMBL/GenBank/DDBJ whole genome shotgun (WGS) entry which is preliminary data.</text>
</comment>
<organism evidence="1 2">
    <name type="scientific">Dioscorea alata</name>
    <name type="common">Purple yam</name>
    <dbReference type="NCBI Taxonomy" id="55571"/>
    <lineage>
        <taxon>Eukaryota</taxon>
        <taxon>Viridiplantae</taxon>
        <taxon>Streptophyta</taxon>
        <taxon>Embryophyta</taxon>
        <taxon>Tracheophyta</taxon>
        <taxon>Spermatophyta</taxon>
        <taxon>Magnoliopsida</taxon>
        <taxon>Liliopsida</taxon>
        <taxon>Dioscoreales</taxon>
        <taxon>Dioscoreaceae</taxon>
        <taxon>Dioscorea</taxon>
    </lineage>
</organism>